<protein>
    <submittedName>
        <fullName evidence="1">Uncharacterized protein</fullName>
    </submittedName>
</protein>
<evidence type="ECO:0000313" key="1">
    <source>
        <dbReference type="EMBL" id="MDD2167097.1"/>
    </source>
</evidence>
<reference evidence="2 3" key="1">
    <citation type="submission" date="2019-06" db="EMBL/GenBank/DDBJ databases">
        <title>Complete genome sequence of Haemophilus parasuis HPS412.</title>
        <authorList>
            <person name="Yang S."/>
            <person name="Huang C."/>
        </authorList>
    </citation>
    <scope>NUCLEOTIDE SEQUENCE [LARGE SCALE GENOMIC DNA]</scope>
    <source>
        <strain evidence="2 3">HPS412</strain>
    </source>
</reference>
<evidence type="ECO:0000313" key="2">
    <source>
        <dbReference type="EMBL" id="QKY72960.1"/>
    </source>
</evidence>
<name>A0A6L7B6E5_GLAPU</name>
<sequence length="71" mass="8177">MRTLIQSGKHIIRFQGGTFQVYRLVRNRFGDVISEVHVESYGAFSPAIRKLVQQAKQVSENKRNGKYPVEL</sequence>
<gene>
    <name evidence="2" type="ORF">FLK62_06675</name>
    <name evidence="1" type="ORF">N5925_00440</name>
</gene>
<dbReference type="Proteomes" id="UP001148834">
    <property type="component" value="Unassembled WGS sequence"/>
</dbReference>
<dbReference type="EMBL" id="JAODIR010000001">
    <property type="protein sequence ID" value="MDD2167097.1"/>
    <property type="molecule type" value="Genomic_DNA"/>
</dbReference>
<proteinExistence type="predicted"/>
<dbReference type="Proteomes" id="UP000509790">
    <property type="component" value="Chromosome"/>
</dbReference>
<dbReference type="AlphaFoldDB" id="A0A6L7B6E5"/>
<dbReference type="EMBL" id="CP041334">
    <property type="protein sequence ID" value="QKY72960.1"/>
    <property type="molecule type" value="Genomic_DNA"/>
</dbReference>
<evidence type="ECO:0000313" key="3">
    <source>
        <dbReference type="Proteomes" id="UP000509790"/>
    </source>
</evidence>
<evidence type="ECO:0000313" key="4">
    <source>
        <dbReference type="Proteomes" id="UP001148834"/>
    </source>
</evidence>
<organism evidence="1 4">
    <name type="scientific">Glaesserella parasuis</name>
    <name type="common">Haemophilus parasuis</name>
    <dbReference type="NCBI Taxonomy" id="738"/>
    <lineage>
        <taxon>Bacteria</taxon>
        <taxon>Pseudomonadati</taxon>
        <taxon>Pseudomonadota</taxon>
        <taxon>Gammaproteobacteria</taxon>
        <taxon>Pasteurellales</taxon>
        <taxon>Pasteurellaceae</taxon>
        <taxon>Glaesserella</taxon>
    </lineage>
</organism>
<dbReference type="RefSeq" id="WP_021117027.1">
    <property type="nucleotide sequence ID" value="NZ_CP041334.1"/>
</dbReference>
<reference evidence="1" key="2">
    <citation type="submission" date="2022-09" db="EMBL/GenBank/DDBJ databases">
        <title>Molecular characterization of Glaesserella parasuis strains circulating in commercial swine farms using whole-genome sequencing.</title>
        <authorList>
            <person name="Mugabi R."/>
            <person name="Clavijo M."/>
            <person name="Li G."/>
        </authorList>
    </citation>
    <scope>NUCLEOTIDE SEQUENCE</scope>
    <source>
        <strain evidence="1">0435-53</strain>
    </source>
</reference>
<accession>A0A6L7B6E5</accession>